<evidence type="ECO:0000313" key="3">
    <source>
        <dbReference type="Proteomes" id="UP000078512"/>
    </source>
</evidence>
<dbReference type="EMBL" id="KV442102">
    <property type="protein sequence ID" value="OAQ24073.1"/>
    <property type="molecule type" value="Genomic_DNA"/>
</dbReference>
<feature type="compositionally biased region" description="Basic and acidic residues" evidence="1">
    <location>
        <begin position="335"/>
        <end position="346"/>
    </location>
</feature>
<feature type="region of interest" description="Disordered" evidence="1">
    <location>
        <begin position="844"/>
        <end position="866"/>
    </location>
</feature>
<feature type="compositionally biased region" description="Low complexity" evidence="1">
    <location>
        <begin position="978"/>
        <end position="1001"/>
    </location>
</feature>
<feature type="compositionally biased region" description="Low complexity" evidence="1">
    <location>
        <begin position="86"/>
        <end position="97"/>
    </location>
</feature>
<reference evidence="2 3" key="1">
    <citation type="submission" date="2016-05" db="EMBL/GenBank/DDBJ databases">
        <title>Genome sequencing reveals origins of a unique bacterial endosymbiosis in the earliest lineages of terrestrial Fungi.</title>
        <authorList>
            <consortium name="DOE Joint Genome Institute"/>
            <person name="Uehling J."/>
            <person name="Gryganskyi A."/>
            <person name="Hameed K."/>
            <person name="Tschaplinski T."/>
            <person name="Misztal P."/>
            <person name="Wu S."/>
            <person name="Desiro A."/>
            <person name="Vande Pol N."/>
            <person name="Du Z.-Y."/>
            <person name="Zienkiewicz A."/>
            <person name="Zienkiewicz K."/>
            <person name="Morin E."/>
            <person name="Tisserant E."/>
            <person name="Splivallo R."/>
            <person name="Hainaut M."/>
            <person name="Henrissat B."/>
            <person name="Ohm R."/>
            <person name="Kuo A."/>
            <person name="Yan J."/>
            <person name="Lipzen A."/>
            <person name="Nolan M."/>
            <person name="Labutti K."/>
            <person name="Barry K."/>
            <person name="Goldstein A."/>
            <person name="Labbe J."/>
            <person name="Schadt C."/>
            <person name="Tuskan G."/>
            <person name="Grigoriev I."/>
            <person name="Martin F."/>
            <person name="Vilgalys R."/>
            <person name="Bonito G."/>
        </authorList>
    </citation>
    <scope>NUCLEOTIDE SEQUENCE [LARGE SCALE GENOMIC DNA]</scope>
    <source>
        <strain evidence="2 3">AG-77</strain>
    </source>
</reference>
<feature type="compositionally biased region" description="Polar residues" evidence="1">
    <location>
        <begin position="388"/>
        <end position="401"/>
    </location>
</feature>
<feature type="compositionally biased region" description="Low complexity" evidence="1">
    <location>
        <begin position="20"/>
        <end position="47"/>
    </location>
</feature>
<sequence>MPPKRRAAGSVTSANPAGDAPTTTTFTAPPMTTTTTTRRQSPSTATTADRDPITDAQDKRPTKKPRASSAKRATLQPVPDIPLEQNNTDGTTEGTTNSEPVLASTSTNTDATLVVHSASTSTEPTVTPSEKSTTQGKKTPRRPFVARGPRGPYKPRKPKPTDALPPPPPESGLKLLKTSNELAFKDSRRWHDCFQDRIPTYNSSTFLWDFPPPPPRVDVLAPEELDKMISDDYARMKPIRDNPDLDTNSATESVTAEKSAGETNTQEQQQTPSSNNNETGEQGNNQEDTQAKQPQEHGSDDETQSDDASDSEDNDDSDDNRRSQSVTPGPSGKADGARLNKVVDGKRSRKVKKHRVRIKYTFPAPVPPLEYPYLQSAFPYENHPSPKPQATTQPDYGQHSQPLPDVWHRPQKNIAMEDLFSQEKLNYSIRMLRKQPIESKRLRMDLYFRRGFQLASKQVLDRARVAYYGKNDYTNKHYLQVPSLYNEMDEARLRSKERNRKDVNILHSLDADGKIALSGHSILRAIPSASTAKPPTVATTATTASLMSSGARVIGGAFSSSTASSSSAVSQSKTSTQVDEASEALSRDKLAYYEVNQFLGSMFSHKDLGSKAQGLSPRACTILRTLMGGLEKKMVSMGCELQRAELTKRLAEIDTVLSKQHREKIRVRAENARRERQREREESQQSAATAAATSPESSLASAPTPALSISPAETAKGTGTGNLTDLTSPATLAALERRFYPIWDCDPGEYYIRTATSNNPMTYGSAFDSAIEYPMGHPPTDGDGSPFLTPGAENDTLTTATATTTTTTEESGWPFISNPLRIPDEMEPFWRVRNYLERLPLSSSGSAAPAAAAPPSNTTATSGSSNIVQVRPARLELSTPGASTSTSSSMPSLSAPTMTTSAVGNRTSEIELLRHAQQQAIASATRVAPPLSSSSSIASSLTSLTTAARVTSVTSEIELLRLAQQDIARAGATAARMPPSSYPSSAVASSSSWSSTSTATPNVMSMTSEIERLRLAQQELARAGEN</sequence>
<feature type="region of interest" description="Disordered" evidence="1">
    <location>
        <begin position="878"/>
        <end position="900"/>
    </location>
</feature>
<feature type="compositionally biased region" description="Low complexity" evidence="1">
    <location>
        <begin position="275"/>
        <end position="287"/>
    </location>
</feature>
<name>A0A197JGF0_9FUNG</name>
<feature type="region of interest" description="Disordered" evidence="1">
    <location>
        <begin position="560"/>
        <end position="580"/>
    </location>
</feature>
<feature type="region of interest" description="Disordered" evidence="1">
    <location>
        <begin position="974"/>
        <end position="1005"/>
    </location>
</feature>
<feature type="compositionally biased region" description="Low complexity" evidence="1">
    <location>
        <begin position="560"/>
        <end position="578"/>
    </location>
</feature>
<organism evidence="2 3">
    <name type="scientific">Linnemannia elongata AG-77</name>
    <dbReference type="NCBI Taxonomy" id="1314771"/>
    <lineage>
        <taxon>Eukaryota</taxon>
        <taxon>Fungi</taxon>
        <taxon>Fungi incertae sedis</taxon>
        <taxon>Mucoromycota</taxon>
        <taxon>Mortierellomycotina</taxon>
        <taxon>Mortierellomycetes</taxon>
        <taxon>Mortierellales</taxon>
        <taxon>Mortierellaceae</taxon>
        <taxon>Linnemannia</taxon>
    </lineage>
</organism>
<dbReference type="Proteomes" id="UP000078512">
    <property type="component" value="Unassembled WGS sequence"/>
</dbReference>
<evidence type="ECO:0000313" key="2">
    <source>
        <dbReference type="EMBL" id="OAQ24073.1"/>
    </source>
</evidence>
<proteinExistence type="predicted"/>
<feature type="compositionally biased region" description="Polar residues" evidence="1">
    <location>
        <begin position="245"/>
        <end position="274"/>
    </location>
</feature>
<evidence type="ECO:0000256" key="1">
    <source>
        <dbReference type="SAM" id="MobiDB-lite"/>
    </source>
</evidence>
<dbReference type="AlphaFoldDB" id="A0A197JGF0"/>
<feature type="compositionally biased region" description="Low complexity" evidence="1">
    <location>
        <begin position="117"/>
        <end position="134"/>
    </location>
</feature>
<gene>
    <name evidence="2" type="ORF">K457DRAFT_24480</name>
</gene>
<feature type="compositionally biased region" description="Low complexity" evidence="1">
    <location>
        <begin position="684"/>
        <end position="712"/>
    </location>
</feature>
<keyword evidence="3" id="KW-1185">Reference proteome</keyword>
<feature type="region of interest" description="Disordered" evidence="1">
    <location>
        <begin position="231"/>
        <end position="354"/>
    </location>
</feature>
<feature type="region of interest" description="Disordered" evidence="1">
    <location>
        <begin position="380"/>
        <end position="401"/>
    </location>
</feature>
<feature type="compositionally biased region" description="Basic and acidic residues" evidence="1">
    <location>
        <begin position="231"/>
        <end position="243"/>
    </location>
</feature>
<feature type="region of interest" description="Disordered" evidence="1">
    <location>
        <begin position="667"/>
        <end position="726"/>
    </location>
</feature>
<accession>A0A197JGF0</accession>
<feature type="compositionally biased region" description="Acidic residues" evidence="1">
    <location>
        <begin position="301"/>
        <end position="318"/>
    </location>
</feature>
<feature type="compositionally biased region" description="Basic and acidic residues" evidence="1">
    <location>
        <begin position="48"/>
        <end position="60"/>
    </location>
</feature>
<feature type="region of interest" description="Disordered" evidence="1">
    <location>
        <begin position="774"/>
        <end position="794"/>
    </location>
</feature>
<dbReference type="OrthoDB" id="2432997at2759"/>
<protein>
    <submittedName>
        <fullName evidence="2">Uncharacterized protein</fullName>
    </submittedName>
</protein>
<feature type="region of interest" description="Disordered" evidence="1">
    <location>
        <begin position="1"/>
        <end position="174"/>
    </location>
</feature>
<feature type="compositionally biased region" description="Basic and acidic residues" evidence="1">
    <location>
        <begin position="667"/>
        <end position="683"/>
    </location>
</feature>